<protein>
    <submittedName>
        <fullName evidence="2">Transmembrane protein 53</fullName>
    </submittedName>
</protein>
<name>E3TDM8_ICTFU</name>
<accession>E3TDM8</accession>
<gene>
    <name evidence="2" type="primary">TMM53</name>
</gene>
<evidence type="ECO:0000256" key="1">
    <source>
        <dbReference type="SAM" id="MobiDB-lite"/>
    </source>
</evidence>
<reference evidence="2" key="1">
    <citation type="journal article" date="2010" name="PLoS ONE">
        <title>Identification and characterization of full-length cDNAs in channel catfish (Ictalurus punctatus) and blue catfish (Ictalurus furcatus).</title>
        <authorList>
            <person name="Chen F."/>
            <person name="Lee Y."/>
            <person name="Jiang Y."/>
            <person name="Wang S."/>
            <person name="Peatman E."/>
            <person name="Abernathy J."/>
            <person name="Liu H."/>
            <person name="Liu S."/>
            <person name="Kucuktas H."/>
            <person name="Ke C."/>
            <person name="Liu Z."/>
        </authorList>
    </citation>
    <scope>NUCLEOTIDE SEQUENCE</scope>
</reference>
<proteinExistence type="evidence at transcript level"/>
<evidence type="ECO:0000313" key="2">
    <source>
        <dbReference type="EMBL" id="ADO28414.1"/>
    </source>
</evidence>
<dbReference type="EMBL" id="GU588458">
    <property type="protein sequence ID" value="ADO28414.1"/>
    <property type="molecule type" value="mRNA"/>
</dbReference>
<sequence>MCNCPLHSPLEDGVHLRIVRLQGAPQHSAQTAGNPVRLRGREQPNLLPCVQQRRLHALPLHGGARAKPQAVRLTVRGGLGDGQRAGKPERHRRRPSSQNHAWHQGQRRAALSSLGSVHRDRVPAQSRLVPRDQTLPQEPLRRHDGASGALASDVPLLQSRPSDQV</sequence>
<keyword evidence="2" id="KW-0472">Membrane</keyword>
<feature type="region of interest" description="Disordered" evidence="1">
    <location>
        <begin position="61"/>
        <end position="165"/>
    </location>
</feature>
<dbReference type="AlphaFoldDB" id="E3TDM8"/>
<organism evidence="2">
    <name type="scientific">Ictalurus furcatus</name>
    <name type="common">Blue catfish</name>
    <name type="synonym">Pimelodus furcatus</name>
    <dbReference type="NCBI Taxonomy" id="66913"/>
    <lineage>
        <taxon>Eukaryota</taxon>
        <taxon>Metazoa</taxon>
        <taxon>Chordata</taxon>
        <taxon>Craniata</taxon>
        <taxon>Vertebrata</taxon>
        <taxon>Euteleostomi</taxon>
        <taxon>Actinopterygii</taxon>
        <taxon>Neopterygii</taxon>
        <taxon>Teleostei</taxon>
        <taxon>Ostariophysi</taxon>
        <taxon>Siluriformes</taxon>
        <taxon>Ictaluridae</taxon>
        <taxon>Ictalurus</taxon>
    </lineage>
</organism>
<keyword evidence="2" id="KW-0812">Transmembrane</keyword>